<comment type="similarity">
    <text evidence="7 8">Belongs to the drug/metabolite transporter (DMT) superfamily. Small multidrug resistance (SMR) (TC 2.A.7.1) family.</text>
</comment>
<sequence>MPGYLYLGIAIAAEVIATTSLKAVEGVARPIPLALVVLGYGLSFWMLTLVVKSIPIGIAYAIWAGLGIVLVSVAAVFLYQQKLDLPAMLGMALIVCGVVVIQLFSRSVAH</sequence>
<comment type="subcellular location">
    <subcellularLocation>
        <location evidence="1 8">Cell membrane</location>
        <topology evidence="1 8">Multi-pass membrane protein</topology>
    </subcellularLocation>
</comment>
<dbReference type="Gene3D" id="1.10.3730.20">
    <property type="match status" value="1"/>
</dbReference>
<dbReference type="PANTHER" id="PTHR30561">
    <property type="entry name" value="SMR FAMILY PROTON-DEPENDENT DRUG EFFLUX TRANSPORTER SUGE"/>
    <property type="match status" value="1"/>
</dbReference>
<evidence type="ECO:0000256" key="5">
    <source>
        <dbReference type="ARBA" id="ARBA00022989"/>
    </source>
</evidence>
<keyword evidence="11" id="KW-1185">Reference proteome</keyword>
<keyword evidence="4 8" id="KW-0812">Transmembrane</keyword>
<dbReference type="GO" id="GO:0031460">
    <property type="term" value="P:glycine betaine transport"/>
    <property type="evidence" value="ECO:0007669"/>
    <property type="project" value="TreeGrafter"/>
</dbReference>
<evidence type="ECO:0000256" key="8">
    <source>
        <dbReference type="RuleBase" id="RU003942"/>
    </source>
</evidence>
<dbReference type="Pfam" id="PF00893">
    <property type="entry name" value="Multi_Drug_Res"/>
    <property type="match status" value="1"/>
</dbReference>
<dbReference type="FunFam" id="1.10.3730.20:FF:000001">
    <property type="entry name" value="Quaternary ammonium compound resistance transporter SugE"/>
    <property type="match status" value="1"/>
</dbReference>
<evidence type="ECO:0000256" key="9">
    <source>
        <dbReference type="SAM" id="Phobius"/>
    </source>
</evidence>
<organism evidence="10 11">
    <name type="scientific">Pseudomonas indica</name>
    <dbReference type="NCBI Taxonomy" id="137658"/>
    <lineage>
        <taxon>Bacteria</taxon>
        <taxon>Pseudomonadati</taxon>
        <taxon>Pseudomonadota</taxon>
        <taxon>Gammaproteobacteria</taxon>
        <taxon>Pseudomonadales</taxon>
        <taxon>Pseudomonadaceae</taxon>
        <taxon>Pseudomonas</taxon>
    </lineage>
</organism>
<dbReference type="InterPro" id="IPR037185">
    <property type="entry name" value="EmrE-like"/>
</dbReference>
<dbReference type="GO" id="GO:0005886">
    <property type="term" value="C:plasma membrane"/>
    <property type="evidence" value="ECO:0007669"/>
    <property type="project" value="UniProtKB-SubCell"/>
</dbReference>
<dbReference type="RefSeq" id="WP_084332839.1">
    <property type="nucleotide sequence ID" value="NZ_CBKZNZ010000014.1"/>
</dbReference>
<evidence type="ECO:0000256" key="6">
    <source>
        <dbReference type="ARBA" id="ARBA00023136"/>
    </source>
</evidence>
<evidence type="ECO:0000256" key="4">
    <source>
        <dbReference type="ARBA" id="ARBA00022692"/>
    </source>
</evidence>
<protein>
    <submittedName>
        <fullName evidence="10">Small multidrug resistance pump</fullName>
    </submittedName>
</protein>
<dbReference type="GO" id="GO:0015220">
    <property type="term" value="F:choline transmembrane transporter activity"/>
    <property type="evidence" value="ECO:0007669"/>
    <property type="project" value="TreeGrafter"/>
</dbReference>
<keyword evidence="2" id="KW-0813">Transport</keyword>
<reference evidence="10 11" key="1">
    <citation type="submission" date="2016-10" db="EMBL/GenBank/DDBJ databases">
        <authorList>
            <person name="de Groot N.N."/>
        </authorList>
    </citation>
    <scope>NUCLEOTIDE SEQUENCE [LARGE SCALE GENOMIC DNA]</scope>
    <source>
        <strain evidence="10 11">JCM 21544</strain>
    </source>
</reference>
<dbReference type="STRING" id="137658.SAMN05216186_10170"/>
<dbReference type="PANTHER" id="PTHR30561:SF1">
    <property type="entry name" value="MULTIDRUG TRANSPORTER EMRE"/>
    <property type="match status" value="1"/>
</dbReference>
<dbReference type="AlphaFoldDB" id="A0A1G8SI67"/>
<dbReference type="InterPro" id="IPR045324">
    <property type="entry name" value="Small_multidrug_res"/>
</dbReference>
<feature type="transmembrane region" description="Helical" evidence="9">
    <location>
        <begin position="31"/>
        <end position="51"/>
    </location>
</feature>
<evidence type="ECO:0000256" key="2">
    <source>
        <dbReference type="ARBA" id="ARBA00022448"/>
    </source>
</evidence>
<keyword evidence="6 9" id="KW-0472">Membrane</keyword>
<dbReference type="InterPro" id="IPR000390">
    <property type="entry name" value="Small_drug/metabolite_transptr"/>
</dbReference>
<gene>
    <name evidence="10" type="ORF">SAMN05216186_10170</name>
</gene>
<evidence type="ECO:0000256" key="1">
    <source>
        <dbReference type="ARBA" id="ARBA00004651"/>
    </source>
</evidence>
<name>A0A1G8SI67_9PSED</name>
<dbReference type="GO" id="GO:0015199">
    <property type="term" value="F:amino-acid betaine transmembrane transporter activity"/>
    <property type="evidence" value="ECO:0007669"/>
    <property type="project" value="TreeGrafter"/>
</dbReference>
<evidence type="ECO:0000256" key="7">
    <source>
        <dbReference type="ARBA" id="ARBA00038032"/>
    </source>
</evidence>
<accession>A0A1G8SI67</accession>
<proteinExistence type="inferred from homology"/>
<keyword evidence="5 9" id="KW-1133">Transmembrane helix</keyword>
<feature type="transmembrane region" description="Helical" evidence="9">
    <location>
        <begin position="85"/>
        <end position="104"/>
    </location>
</feature>
<dbReference type="GO" id="GO:0015297">
    <property type="term" value="F:antiporter activity"/>
    <property type="evidence" value="ECO:0007669"/>
    <property type="project" value="TreeGrafter"/>
</dbReference>
<dbReference type="GO" id="GO:1990961">
    <property type="term" value="P:xenobiotic detoxification by transmembrane export across the plasma membrane"/>
    <property type="evidence" value="ECO:0007669"/>
    <property type="project" value="UniProtKB-ARBA"/>
</dbReference>
<evidence type="ECO:0000313" key="11">
    <source>
        <dbReference type="Proteomes" id="UP000198706"/>
    </source>
</evidence>
<dbReference type="SUPFAM" id="SSF103481">
    <property type="entry name" value="Multidrug resistance efflux transporter EmrE"/>
    <property type="match status" value="1"/>
</dbReference>
<feature type="transmembrane region" description="Helical" evidence="9">
    <location>
        <begin position="58"/>
        <end position="79"/>
    </location>
</feature>
<dbReference type="Proteomes" id="UP000198706">
    <property type="component" value="Unassembled WGS sequence"/>
</dbReference>
<evidence type="ECO:0000313" key="10">
    <source>
        <dbReference type="EMBL" id="SDJ28891.1"/>
    </source>
</evidence>
<dbReference type="OrthoDB" id="9808638at2"/>
<keyword evidence="3" id="KW-1003">Cell membrane</keyword>
<dbReference type="EMBL" id="FNFD01000001">
    <property type="protein sequence ID" value="SDJ28891.1"/>
    <property type="molecule type" value="Genomic_DNA"/>
</dbReference>
<evidence type="ECO:0000256" key="3">
    <source>
        <dbReference type="ARBA" id="ARBA00022475"/>
    </source>
</evidence>